<gene>
    <name evidence="2" type="ORF">CPB84DRAFT_273925</name>
</gene>
<keyword evidence="3" id="KW-1185">Reference proteome</keyword>
<protein>
    <submittedName>
        <fullName evidence="2">Uncharacterized protein</fullName>
    </submittedName>
</protein>
<proteinExistence type="predicted"/>
<accession>A0A9P5NWJ2</accession>
<organism evidence="2 3">
    <name type="scientific">Gymnopilus junonius</name>
    <name type="common">Spectacular rustgill mushroom</name>
    <name type="synonym">Gymnopilus spectabilis subsp. junonius</name>
    <dbReference type="NCBI Taxonomy" id="109634"/>
    <lineage>
        <taxon>Eukaryota</taxon>
        <taxon>Fungi</taxon>
        <taxon>Dikarya</taxon>
        <taxon>Basidiomycota</taxon>
        <taxon>Agaricomycotina</taxon>
        <taxon>Agaricomycetes</taxon>
        <taxon>Agaricomycetidae</taxon>
        <taxon>Agaricales</taxon>
        <taxon>Agaricineae</taxon>
        <taxon>Hymenogastraceae</taxon>
        <taxon>Gymnopilus</taxon>
    </lineage>
</organism>
<comment type="caution">
    <text evidence="2">The sequence shown here is derived from an EMBL/GenBank/DDBJ whole genome shotgun (WGS) entry which is preliminary data.</text>
</comment>
<reference evidence="2" key="1">
    <citation type="submission" date="2020-11" db="EMBL/GenBank/DDBJ databases">
        <authorList>
            <consortium name="DOE Joint Genome Institute"/>
            <person name="Ahrendt S."/>
            <person name="Riley R."/>
            <person name="Andreopoulos W."/>
            <person name="LaButti K."/>
            <person name="Pangilinan J."/>
            <person name="Ruiz-duenas F.J."/>
            <person name="Barrasa J.M."/>
            <person name="Sanchez-Garcia M."/>
            <person name="Camarero S."/>
            <person name="Miyauchi S."/>
            <person name="Serrano A."/>
            <person name="Linde D."/>
            <person name="Babiker R."/>
            <person name="Drula E."/>
            <person name="Ayuso-Fernandez I."/>
            <person name="Pacheco R."/>
            <person name="Padilla G."/>
            <person name="Ferreira P."/>
            <person name="Barriuso J."/>
            <person name="Kellner H."/>
            <person name="Castanera R."/>
            <person name="Alfaro M."/>
            <person name="Ramirez L."/>
            <person name="Pisabarro A.G."/>
            <person name="Kuo A."/>
            <person name="Tritt A."/>
            <person name="Lipzen A."/>
            <person name="He G."/>
            <person name="Yan M."/>
            <person name="Ng V."/>
            <person name="Cullen D."/>
            <person name="Martin F."/>
            <person name="Rosso M.-N."/>
            <person name="Henrissat B."/>
            <person name="Hibbett D."/>
            <person name="Martinez A.T."/>
            <person name="Grigoriev I.V."/>
        </authorList>
    </citation>
    <scope>NUCLEOTIDE SEQUENCE</scope>
    <source>
        <strain evidence="2">AH 44721</strain>
    </source>
</reference>
<dbReference type="EMBL" id="JADNYJ010000014">
    <property type="protein sequence ID" value="KAF8907713.1"/>
    <property type="molecule type" value="Genomic_DNA"/>
</dbReference>
<feature type="compositionally biased region" description="Polar residues" evidence="1">
    <location>
        <begin position="37"/>
        <end position="58"/>
    </location>
</feature>
<feature type="region of interest" description="Disordered" evidence="1">
    <location>
        <begin position="1"/>
        <end position="73"/>
    </location>
</feature>
<evidence type="ECO:0000313" key="2">
    <source>
        <dbReference type="EMBL" id="KAF8907713.1"/>
    </source>
</evidence>
<feature type="region of interest" description="Disordered" evidence="1">
    <location>
        <begin position="93"/>
        <end position="129"/>
    </location>
</feature>
<sequence>MSDVLDSAADLTSTPISTPASALTDGEVAESKDVEENSTPEPSAETQPNTIITTAEAGSSSSSSSSQPTTKGYATTAEAIANFRPTSHEVVKGIAPHVFDERKRRRSHPRSGSRSPKPYWYAAGSGERRPSPLRGGATVIAWDEHSIYLGERLRFFCLVDCDSLVLINLPTM</sequence>
<dbReference type="OrthoDB" id="3066663at2759"/>
<feature type="compositionally biased region" description="Polar residues" evidence="1">
    <location>
        <begin position="10"/>
        <end position="21"/>
    </location>
</feature>
<name>A0A9P5NWJ2_GYMJU</name>
<dbReference type="Proteomes" id="UP000724874">
    <property type="component" value="Unassembled WGS sequence"/>
</dbReference>
<evidence type="ECO:0000313" key="3">
    <source>
        <dbReference type="Proteomes" id="UP000724874"/>
    </source>
</evidence>
<dbReference type="AlphaFoldDB" id="A0A9P5NWJ2"/>
<evidence type="ECO:0000256" key="1">
    <source>
        <dbReference type="SAM" id="MobiDB-lite"/>
    </source>
</evidence>